<evidence type="ECO:0000313" key="3">
    <source>
        <dbReference type="Proteomes" id="UP001601948"/>
    </source>
</evidence>
<evidence type="ECO:0000256" key="1">
    <source>
        <dbReference type="SAM" id="MobiDB-lite"/>
    </source>
</evidence>
<evidence type="ECO:0000313" key="2">
    <source>
        <dbReference type="EMBL" id="MFF3226007.1"/>
    </source>
</evidence>
<proteinExistence type="predicted"/>
<name>A0ABW6QXM5_9NOCA</name>
<comment type="caution">
    <text evidence="2">The sequence shown here is derived from an EMBL/GenBank/DDBJ whole genome shotgun (WGS) entry which is preliminary data.</text>
</comment>
<protein>
    <submittedName>
        <fullName evidence="2">Uncharacterized protein</fullName>
    </submittedName>
</protein>
<reference evidence="2 3" key="1">
    <citation type="submission" date="2024-10" db="EMBL/GenBank/DDBJ databases">
        <title>The Natural Products Discovery Center: Release of the First 8490 Sequenced Strains for Exploring Actinobacteria Biosynthetic Diversity.</title>
        <authorList>
            <person name="Kalkreuter E."/>
            <person name="Kautsar S.A."/>
            <person name="Yang D."/>
            <person name="Bader C.D."/>
            <person name="Teijaro C.N."/>
            <person name="Fluegel L."/>
            <person name="Davis C.M."/>
            <person name="Simpson J.R."/>
            <person name="Lauterbach L."/>
            <person name="Steele A.D."/>
            <person name="Gui C."/>
            <person name="Meng S."/>
            <person name="Li G."/>
            <person name="Viehrig K."/>
            <person name="Ye F."/>
            <person name="Su P."/>
            <person name="Kiefer A.F."/>
            <person name="Nichols A."/>
            <person name="Cepeda A.J."/>
            <person name="Yan W."/>
            <person name="Fan B."/>
            <person name="Jiang Y."/>
            <person name="Adhikari A."/>
            <person name="Zheng C.-J."/>
            <person name="Schuster L."/>
            <person name="Cowan T.M."/>
            <person name="Smanski M.J."/>
            <person name="Chevrette M.G."/>
            <person name="De Carvalho L.P.S."/>
            <person name="Shen B."/>
        </authorList>
    </citation>
    <scope>NUCLEOTIDE SEQUENCE [LARGE SCALE GENOMIC DNA]</scope>
    <source>
        <strain evidence="2 3">NPDC003040</strain>
    </source>
</reference>
<gene>
    <name evidence="2" type="ORF">ACFYV7_24630</name>
</gene>
<dbReference type="EMBL" id="JBIAPI010000006">
    <property type="protein sequence ID" value="MFF3226007.1"/>
    <property type="molecule type" value="Genomic_DNA"/>
</dbReference>
<sequence>MKLLVIVVLVALVAAVVLHRKRSSRPHRTGLSTGNPFANEGEDRI</sequence>
<dbReference type="RefSeq" id="WP_387720898.1">
    <property type="nucleotide sequence ID" value="NZ_JBIAPI010000006.1"/>
</dbReference>
<keyword evidence="3" id="KW-1185">Reference proteome</keyword>
<accession>A0ABW6QXM5</accession>
<feature type="region of interest" description="Disordered" evidence="1">
    <location>
        <begin position="22"/>
        <end position="45"/>
    </location>
</feature>
<dbReference type="Proteomes" id="UP001601948">
    <property type="component" value="Unassembled WGS sequence"/>
</dbReference>
<organism evidence="2 3">
    <name type="scientific">Nocardia suismassiliense</name>
    <dbReference type="NCBI Taxonomy" id="2077092"/>
    <lineage>
        <taxon>Bacteria</taxon>
        <taxon>Bacillati</taxon>
        <taxon>Actinomycetota</taxon>
        <taxon>Actinomycetes</taxon>
        <taxon>Mycobacteriales</taxon>
        <taxon>Nocardiaceae</taxon>
        <taxon>Nocardia</taxon>
    </lineage>
</organism>